<keyword evidence="7" id="KW-1185">Reference proteome</keyword>
<accession>A0A7I8VHK7</accession>
<dbReference type="Gene3D" id="3.40.50.300">
    <property type="entry name" value="P-loop containing nucleotide triphosphate hydrolases"/>
    <property type="match status" value="1"/>
</dbReference>
<dbReference type="InterPro" id="IPR000863">
    <property type="entry name" value="Sulfotransferase_dom"/>
</dbReference>
<evidence type="ECO:0000259" key="5">
    <source>
        <dbReference type="Pfam" id="PF00685"/>
    </source>
</evidence>
<dbReference type="PANTHER" id="PTHR10605">
    <property type="entry name" value="HEPARAN SULFATE SULFOTRANSFERASE"/>
    <property type="match status" value="1"/>
</dbReference>
<evidence type="ECO:0000256" key="2">
    <source>
        <dbReference type="ARBA" id="ARBA00023180"/>
    </source>
</evidence>
<dbReference type="AlphaFoldDB" id="A0A7I8VHK7"/>
<reference evidence="6 7" key="1">
    <citation type="submission" date="2020-08" db="EMBL/GenBank/DDBJ databases">
        <authorList>
            <person name="Hejnol A."/>
        </authorList>
    </citation>
    <scope>NUCLEOTIDE SEQUENCE [LARGE SCALE GENOMIC DNA]</scope>
</reference>
<feature type="binding site" evidence="3">
    <location>
        <begin position="161"/>
        <end position="165"/>
    </location>
    <ligand>
        <name>3'-phosphoadenylyl sulfate</name>
        <dbReference type="ChEBI" id="CHEBI:58339"/>
    </ligand>
</feature>
<dbReference type="Pfam" id="PF00685">
    <property type="entry name" value="Sulfotransfer_1"/>
    <property type="match status" value="1"/>
</dbReference>
<protein>
    <recommendedName>
        <fullName evidence="5">Sulfotransferase domain-containing protein</fullName>
    </recommendedName>
</protein>
<proteinExistence type="predicted"/>
<sequence>MPSSRDGQLTVEKTPSYFIKSSIPRKVYEMSPRTKLILVVRDPVTRAISDYAQLASRWGKDTKSFDRLAFLNDTKIVNASWAVIKIGLYYKHLARWRRYFSDKQIHLVSGEKLVSQPAAELAKIEKYLGLEPYIHEKHFYFNHTKGFPCLKKKARCLHSSKGRPHPNIDTEVIERLRDFYKPFNYKFYAMTGIDFGW</sequence>
<dbReference type="Proteomes" id="UP000549394">
    <property type="component" value="Unassembled WGS sequence"/>
</dbReference>
<keyword evidence="1" id="KW-0808">Transferase</keyword>
<feature type="disulfide bond" evidence="4">
    <location>
        <begin position="149"/>
        <end position="156"/>
    </location>
</feature>
<dbReference type="PANTHER" id="PTHR10605:SF72">
    <property type="entry name" value="HEPARAN SULFATE 3-O SULFOTRANSFERASE-B, ISOFORM A"/>
    <property type="match status" value="1"/>
</dbReference>
<organism evidence="6 7">
    <name type="scientific">Dimorphilus gyrociliatus</name>
    <dbReference type="NCBI Taxonomy" id="2664684"/>
    <lineage>
        <taxon>Eukaryota</taxon>
        <taxon>Metazoa</taxon>
        <taxon>Spiralia</taxon>
        <taxon>Lophotrochozoa</taxon>
        <taxon>Annelida</taxon>
        <taxon>Polychaeta</taxon>
        <taxon>Polychaeta incertae sedis</taxon>
        <taxon>Dinophilidae</taxon>
        <taxon>Dimorphilus</taxon>
    </lineage>
</organism>
<comment type="caution">
    <text evidence="6">The sequence shown here is derived from an EMBL/GenBank/DDBJ whole genome shotgun (WGS) entry which is preliminary data.</text>
</comment>
<dbReference type="SUPFAM" id="SSF52540">
    <property type="entry name" value="P-loop containing nucleoside triphosphate hydrolases"/>
    <property type="match status" value="1"/>
</dbReference>
<dbReference type="OrthoDB" id="411451at2759"/>
<feature type="binding site" evidence="3">
    <location>
        <position position="49"/>
    </location>
    <ligand>
        <name>3'-phosphoadenylyl sulfate</name>
        <dbReference type="ChEBI" id="CHEBI:58339"/>
    </ligand>
</feature>
<evidence type="ECO:0000256" key="1">
    <source>
        <dbReference type="ARBA" id="ARBA00022679"/>
    </source>
</evidence>
<feature type="binding site" evidence="3">
    <location>
        <position position="41"/>
    </location>
    <ligand>
        <name>3'-phosphoadenylyl sulfate</name>
        <dbReference type="ChEBI" id="CHEBI:58339"/>
    </ligand>
</feature>
<gene>
    <name evidence="6" type="ORF">DGYR_LOCUS3935</name>
</gene>
<evidence type="ECO:0000313" key="7">
    <source>
        <dbReference type="Proteomes" id="UP000549394"/>
    </source>
</evidence>
<name>A0A7I8VHK7_9ANNE</name>
<dbReference type="InterPro" id="IPR037359">
    <property type="entry name" value="NST/OST"/>
</dbReference>
<evidence type="ECO:0000256" key="3">
    <source>
        <dbReference type="PIRSR" id="PIRSR637359-2"/>
    </source>
</evidence>
<dbReference type="EMBL" id="CAJFCJ010000006">
    <property type="protein sequence ID" value="CAD5115163.1"/>
    <property type="molecule type" value="Genomic_DNA"/>
</dbReference>
<evidence type="ECO:0000313" key="6">
    <source>
        <dbReference type="EMBL" id="CAD5115163.1"/>
    </source>
</evidence>
<feature type="domain" description="Sulfotransferase" evidence="5">
    <location>
        <begin position="30"/>
        <end position="181"/>
    </location>
</feature>
<keyword evidence="4" id="KW-1015">Disulfide bond</keyword>
<evidence type="ECO:0000256" key="4">
    <source>
        <dbReference type="PIRSR" id="PIRSR637359-3"/>
    </source>
</evidence>
<dbReference type="GO" id="GO:0008467">
    <property type="term" value="F:[heparan sulfate]-glucosamine 3-sulfotransferase activity"/>
    <property type="evidence" value="ECO:0007669"/>
    <property type="project" value="TreeGrafter"/>
</dbReference>
<dbReference type="InterPro" id="IPR027417">
    <property type="entry name" value="P-loop_NTPase"/>
</dbReference>
<keyword evidence="2" id="KW-0325">Glycoprotein</keyword>